<accession>A0A517MQS3</accession>
<gene>
    <name evidence="1" type="ORF">HG15A2_04900</name>
</gene>
<keyword evidence="2" id="KW-1185">Reference proteome</keyword>
<evidence type="ECO:0000313" key="1">
    <source>
        <dbReference type="EMBL" id="QDS97229.1"/>
    </source>
</evidence>
<dbReference type="AlphaFoldDB" id="A0A517MQS3"/>
<proteinExistence type="predicted"/>
<evidence type="ECO:0000313" key="2">
    <source>
        <dbReference type="Proteomes" id="UP000319852"/>
    </source>
</evidence>
<dbReference type="Proteomes" id="UP000319852">
    <property type="component" value="Chromosome"/>
</dbReference>
<reference evidence="1 2" key="1">
    <citation type="submission" date="2019-02" db="EMBL/GenBank/DDBJ databases">
        <title>Deep-cultivation of Planctomycetes and their phenomic and genomic characterization uncovers novel biology.</title>
        <authorList>
            <person name="Wiegand S."/>
            <person name="Jogler M."/>
            <person name="Boedeker C."/>
            <person name="Pinto D."/>
            <person name="Vollmers J."/>
            <person name="Rivas-Marin E."/>
            <person name="Kohn T."/>
            <person name="Peeters S.H."/>
            <person name="Heuer A."/>
            <person name="Rast P."/>
            <person name="Oberbeckmann S."/>
            <person name="Bunk B."/>
            <person name="Jeske O."/>
            <person name="Meyerdierks A."/>
            <person name="Storesund J.E."/>
            <person name="Kallscheuer N."/>
            <person name="Luecker S."/>
            <person name="Lage O.M."/>
            <person name="Pohl T."/>
            <person name="Merkel B.J."/>
            <person name="Hornburger P."/>
            <person name="Mueller R.-W."/>
            <person name="Bruemmer F."/>
            <person name="Labrenz M."/>
            <person name="Spormann A.M."/>
            <person name="Op den Camp H."/>
            <person name="Overmann J."/>
            <person name="Amann R."/>
            <person name="Jetten M.S.M."/>
            <person name="Mascher T."/>
            <person name="Medema M.H."/>
            <person name="Devos D.P."/>
            <person name="Kaster A.-K."/>
            <person name="Ovreas L."/>
            <person name="Rohde M."/>
            <person name="Galperin M.Y."/>
            <person name="Jogler C."/>
        </authorList>
    </citation>
    <scope>NUCLEOTIDE SEQUENCE [LARGE SCALE GENOMIC DNA]</scope>
    <source>
        <strain evidence="1 2">HG15A2</strain>
    </source>
</reference>
<name>A0A517MQS3_9BACT</name>
<sequence>MFVIRAFDLTDGTHCRRQIRIAPNDATQIPSNFETRDYVNGNVRSPLFRPGDSDRAKLLGLAI</sequence>
<protein>
    <submittedName>
        <fullName evidence="1">Uncharacterized protein</fullName>
    </submittedName>
</protein>
<dbReference type="EMBL" id="CP036263">
    <property type="protein sequence ID" value="QDS97229.1"/>
    <property type="molecule type" value="Genomic_DNA"/>
</dbReference>
<dbReference type="KEGG" id="amob:HG15A2_04900"/>
<organism evidence="1 2">
    <name type="scientific">Adhaeretor mobilis</name>
    <dbReference type="NCBI Taxonomy" id="1930276"/>
    <lineage>
        <taxon>Bacteria</taxon>
        <taxon>Pseudomonadati</taxon>
        <taxon>Planctomycetota</taxon>
        <taxon>Planctomycetia</taxon>
        <taxon>Pirellulales</taxon>
        <taxon>Lacipirellulaceae</taxon>
        <taxon>Adhaeretor</taxon>
    </lineage>
</organism>